<dbReference type="STRING" id="196109.A0A136IPX3"/>
<dbReference type="InParanoid" id="A0A136IPX3"/>
<dbReference type="AlphaFoldDB" id="A0A136IPX3"/>
<dbReference type="PANTHER" id="PTHR24148:SF64">
    <property type="entry name" value="HETEROKARYON INCOMPATIBILITY DOMAIN-CONTAINING PROTEIN"/>
    <property type="match status" value="1"/>
</dbReference>
<dbReference type="PANTHER" id="PTHR24148">
    <property type="entry name" value="ANKYRIN REPEAT DOMAIN-CONTAINING PROTEIN 39 HOMOLOG-RELATED"/>
    <property type="match status" value="1"/>
</dbReference>
<evidence type="ECO:0000313" key="2">
    <source>
        <dbReference type="EMBL" id="KXJ86967.1"/>
    </source>
</evidence>
<dbReference type="EMBL" id="KQ964265">
    <property type="protein sequence ID" value="KXJ86967.1"/>
    <property type="molecule type" value="Genomic_DNA"/>
</dbReference>
<dbReference type="OrthoDB" id="3477286at2759"/>
<evidence type="ECO:0000259" key="1">
    <source>
        <dbReference type="Pfam" id="PF06985"/>
    </source>
</evidence>
<dbReference type="Proteomes" id="UP000070501">
    <property type="component" value="Unassembled WGS sequence"/>
</dbReference>
<dbReference type="InterPro" id="IPR052895">
    <property type="entry name" value="HetReg/Transcr_Mod"/>
</dbReference>
<gene>
    <name evidence="2" type="ORF">Micbo1qcDRAFT_236709</name>
</gene>
<dbReference type="Pfam" id="PF06985">
    <property type="entry name" value="HET"/>
    <property type="match status" value="1"/>
</dbReference>
<feature type="domain" description="Heterokaryon incompatibility" evidence="1">
    <location>
        <begin position="43"/>
        <end position="205"/>
    </location>
</feature>
<keyword evidence="3" id="KW-1185">Reference proteome</keyword>
<dbReference type="InterPro" id="IPR010730">
    <property type="entry name" value="HET"/>
</dbReference>
<protein>
    <submittedName>
        <fullName evidence="2">Heterokaryon incompatibility protein-domain-containing protein</fullName>
    </submittedName>
</protein>
<sequence length="658" mass="73268">MALPYTPLDPASAQIRVLRLNPCDSSPLSCSLSVVSLDDRPKFTALSYVWGDLARTQTIVVDGVAVEATQNLHDALHWYRRHRPGTPIWVDAVCINQADLREKSHQIGLMSRIYQEAHRVVCWLGPSTPQMDMYVSWGQRLARHWNRPVWVNALRRAAWHAVFTVRSWLRGESRLHRMLAFLQMATGQNEFLQLSYFQRMWTYQELVLSMGRTRFVLGGAVTSFSPHSIGIFVLERAPRVAVREILQRPFESLSPLETQMLDECAHPSFSVTIPPNLVALSATKILAEDSEDSKTSKLTSFLLATADRVCQNPRDKIYALLGLLGEQAEPVMEARQKLLAVDYSRPTEAVIRDALFYLYHYESANGFMHVCAAYKLPSRLLHDKAEQTNDICSIGGRDYGHNASWVPDMTALRQRYEFGAGSTLWYSQKMEVEWTRETCHTGHAHDALSFPAKRVATVVRAHAFPEAMAGIPAELRAILEAAKHLEARSQGTAAAAAGAGVDGPWVKVLSELGSAEHLVRRLGHAFVGDTTKSPAMIGVLPAATVRLLAERRGGKERDEAEARRCLRMYGPLRGQALLVLDSGRFAVCDATAQVGDVVFAAGCYTDFVLVRPLPADTRRTLYQLVGWPLVDGLGTGPNLDLEYVEQVFGSQPERVVLV</sequence>
<reference evidence="3" key="1">
    <citation type="submission" date="2016-02" db="EMBL/GenBank/DDBJ databases">
        <title>Draft genome sequence of Microdochium bolleyi, a fungal endophyte of beachgrass.</title>
        <authorList>
            <consortium name="DOE Joint Genome Institute"/>
            <person name="David A.S."/>
            <person name="May G."/>
            <person name="Haridas S."/>
            <person name="Lim J."/>
            <person name="Wang M."/>
            <person name="Labutti K."/>
            <person name="Lipzen A."/>
            <person name="Barry K."/>
            <person name="Grigoriev I.V."/>
        </authorList>
    </citation>
    <scope>NUCLEOTIDE SEQUENCE [LARGE SCALE GENOMIC DNA]</scope>
    <source>
        <strain evidence="3">J235TASD1</strain>
    </source>
</reference>
<accession>A0A136IPX3</accession>
<name>A0A136IPX3_9PEZI</name>
<evidence type="ECO:0000313" key="3">
    <source>
        <dbReference type="Proteomes" id="UP000070501"/>
    </source>
</evidence>
<organism evidence="2 3">
    <name type="scientific">Microdochium bolleyi</name>
    <dbReference type="NCBI Taxonomy" id="196109"/>
    <lineage>
        <taxon>Eukaryota</taxon>
        <taxon>Fungi</taxon>
        <taxon>Dikarya</taxon>
        <taxon>Ascomycota</taxon>
        <taxon>Pezizomycotina</taxon>
        <taxon>Sordariomycetes</taxon>
        <taxon>Xylariomycetidae</taxon>
        <taxon>Xylariales</taxon>
        <taxon>Microdochiaceae</taxon>
        <taxon>Microdochium</taxon>
    </lineage>
</organism>
<proteinExistence type="predicted"/>